<accession>A0A286R9Y6</accession>
<organism evidence="2 3">
    <name type="scientific">Thermogutta terrifontis</name>
    <dbReference type="NCBI Taxonomy" id="1331910"/>
    <lineage>
        <taxon>Bacteria</taxon>
        <taxon>Pseudomonadati</taxon>
        <taxon>Planctomycetota</taxon>
        <taxon>Planctomycetia</taxon>
        <taxon>Pirellulales</taxon>
        <taxon>Thermoguttaceae</taxon>
        <taxon>Thermogutta</taxon>
    </lineage>
</organism>
<dbReference type="KEGG" id="ttf:THTE_0176"/>
<name>A0A286R9Y6_9BACT</name>
<feature type="region of interest" description="Disordered" evidence="1">
    <location>
        <begin position="20"/>
        <end position="69"/>
    </location>
</feature>
<dbReference type="AlphaFoldDB" id="A0A286R9Y6"/>
<proteinExistence type="predicted"/>
<dbReference type="Proteomes" id="UP000215086">
    <property type="component" value="Chromosome"/>
</dbReference>
<evidence type="ECO:0000313" key="2">
    <source>
        <dbReference type="EMBL" id="ASV72778.1"/>
    </source>
</evidence>
<evidence type="ECO:0000256" key="1">
    <source>
        <dbReference type="SAM" id="MobiDB-lite"/>
    </source>
</evidence>
<sequence length="69" mass="7105">MDSTPAAALVGAIHELPVSQITGASEGTRSGGTCLSGPMNSDRRSIPSRRARQACPSEKVPEGPACQVR</sequence>
<protein>
    <submittedName>
        <fullName evidence="2">Uncharacterized protein</fullName>
    </submittedName>
</protein>
<evidence type="ECO:0000313" key="3">
    <source>
        <dbReference type="Proteomes" id="UP000215086"/>
    </source>
</evidence>
<reference evidence="2 3" key="1">
    <citation type="journal article" name="Front. Microbiol.">
        <title>Sugar Metabolism of the First Thermophilic Planctomycete Thermogutta terrifontis: Comparative Genomic and Transcriptomic Approaches.</title>
        <authorList>
            <person name="Elcheninov A.G."/>
            <person name="Menzel P."/>
            <person name="Gudbergsdottir S.R."/>
            <person name="Slesarev A.I."/>
            <person name="Kadnikov V.V."/>
            <person name="Krogh A."/>
            <person name="Bonch-Osmolovskaya E.A."/>
            <person name="Peng X."/>
            <person name="Kublanov I.V."/>
        </authorList>
    </citation>
    <scope>NUCLEOTIDE SEQUENCE [LARGE SCALE GENOMIC DNA]</scope>
    <source>
        <strain evidence="2 3">R1</strain>
    </source>
</reference>
<dbReference type="EMBL" id="CP018477">
    <property type="protein sequence ID" value="ASV72778.1"/>
    <property type="molecule type" value="Genomic_DNA"/>
</dbReference>
<gene>
    <name evidence="2" type="ORF">THTE_0176</name>
</gene>
<feature type="compositionally biased region" description="Polar residues" evidence="1">
    <location>
        <begin position="20"/>
        <end position="33"/>
    </location>
</feature>
<keyword evidence="3" id="KW-1185">Reference proteome</keyword>